<dbReference type="InterPro" id="IPR012349">
    <property type="entry name" value="Split_barrel_FMN-bd"/>
</dbReference>
<dbReference type="OrthoDB" id="7062584at2"/>
<dbReference type="SUPFAM" id="SSF50475">
    <property type="entry name" value="FMN-binding split barrel"/>
    <property type="match status" value="1"/>
</dbReference>
<dbReference type="Gene3D" id="2.30.110.10">
    <property type="entry name" value="Electron Transport, Fmn-binding Protein, Chain A"/>
    <property type="match status" value="1"/>
</dbReference>
<evidence type="ECO:0000313" key="1">
    <source>
        <dbReference type="EMBL" id="ASU81620.1"/>
    </source>
</evidence>
<dbReference type="EMBL" id="CP022753">
    <property type="protein sequence ID" value="ASU81620.1"/>
    <property type="molecule type" value="Genomic_DNA"/>
</dbReference>
<sequence length="148" mass="15977">MTTPDTSTDNAGLEILGRDECLRLLAAAPLGRIVFTHNALPAVQPVNFVVYGMDIVIRTSATSRLASATRDTVVAFEVDDFDVDARAGWSVTVVGNGRAVTDPEERADLERLPLHPWAPGDRSHFIRVETKVITGRRIPKETPGTAAG</sequence>
<dbReference type="InterPro" id="IPR024747">
    <property type="entry name" value="Pyridox_Oxase-rel"/>
</dbReference>
<dbReference type="Pfam" id="PF12900">
    <property type="entry name" value="Pyridox_ox_2"/>
    <property type="match status" value="1"/>
</dbReference>
<protein>
    <submittedName>
        <fullName evidence="1">Pyridoxamine 5'-phosphate oxidase family protein</fullName>
    </submittedName>
</protein>
<name>A0A223S0G9_9ACTN</name>
<evidence type="ECO:0000313" key="2">
    <source>
        <dbReference type="Proteomes" id="UP000215005"/>
    </source>
</evidence>
<dbReference type="Proteomes" id="UP000215005">
    <property type="component" value="Chromosome"/>
</dbReference>
<keyword evidence="2" id="KW-1185">Reference proteome</keyword>
<gene>
    <name evidence="1" type="ORF">CDO52_01350</name>
</gene>
<dbReference type="RefSeq" id="WP_017619632.1">
    <property type="nucleotide sequence ID" value="NZ_ANBG01000251.1"/>
</dbReference>
<dbReference type="KEGG" id="ngv:CDO52_01350"/>
<organism evidence="1 2">
    <name type="scientific">Nocardiopsis gilva YIM 90087</name>
    <dbReference type="NCBI Taxonomy" id="1235441"/>
    <lineage>
        <taxon>Bacteria</taxon>
        <taxon>Bacillati</taxon>
        <taxon>Actinomycetota</taxon>
        <taxon>Actinomycetes</taxon>
        <taxon>Streptosporangiales</taxon>
        <taxon>Nocardiopsidaceae</taxon>
        <taxon>Nocardiopsis</taxon>
    </lineage>
</organism>
<dbReference type="AlphaFoldDB" id="A0A223S0G9"/>
<accession>A0A223S0G9</accession>
<proteinExistence type="predicted"/>
<reference evidence="1 2" key="1">
    <citation type="submission" date="2017-08" db="EMBL/GenBank/DDBJ databases">
        <title>The complete genome sequence of Nocardiopsis gilva YIM 90087.</title>
        <authorList>
            <person name="Yin M."/>
            <person name="Tang S."/>
        </authorList>
    </citation>
    <scope>NUCLEOTIDE SEQUENCE [LARGE SCALE GENOMIC DNA]</scope>
    <source>
        <strain evidence="1 2">YIM 90087</strain>
    </source>
</reference>